<dbReference type="GO" id="GO:0031012">
    <property type="term" value="C:extracellular matrix"/>
    <property type="evidence" value="ECO:0007669"/>
    <property type="project" value="TreeGrafter"/>
</dbReference>
<dbReference type="Proteomes" id="UP000052976">
    <property type="component" value="Unassembled WGS sequence"/>
</dbReference>
<dbReference type="GO" id="GO:0061343">
    <property type="term" value="P:cell adhesion involved in heart morphogenesis"/>
    <property type="evidence" value="ECO:0007669"/>
    <property type="project" value="TreeGrafter"/>
</dbReference>
<protein>
    <recommendedName>
        <fullName evidence="3">RNA-directed DNA polymerase from mobile element jockey</fullName>
    </recommendedName>
</protein>
<evidence type="ECO:0000313" key="2">
    <source>
        <dbReference type="Proteomes" id="UP000052976"/>
    </source>
</evidence>
<evidence type="ECO:0008006" key="3">
    <source>
        <dbReference type="Google" id="ProtNLM"/>
    </source>
</evidence>
<accession>A0A091F0Y9</accession>
<dbReference type="AlphaFoldDB" id="A0A091F0Y9"/>
<dbReference type="PANTHER" id="PTHR33395">
    <property type="entry name" value="TRANSCRIPTASE, PUTATIVE-RELATED-RELATED"/>
    <property type="match status" value="1"/>
</dbReference>
<sequence length="113" mass="13111">PPLMEEAVSDLLRHLHAHKSMGPDGIHSRVMKELLEEFAELLSIIYHHSWLTREVMDKEAIWRLARVMLIHKKGQKEDLGNYRPISLTSLPDRVMEQIILSAITQHKQDNQGI</sequence>
<dbReference type="EMBL" id="KK719242">
    <property type="protein sequence ID" value="KFO62214.1"/>
    <property type="molecule type" value="Genomic_DNA"/>
</dbReference>
<dbReference type="PANTHER" id="PTHR33395:SF22">
    <property type="entry name" value="REVERSE TRANSCRIPTASE DOMAIN-CONTAINING PROTEIN"/>
    <property type="match status" value="1"/>
</dbReference>
<gene>
    <name evidence="1" type="ORF">N302_02598</name>
</gene>
<name>A0A091F0Y9_CORBR</name>
<keyword evidence="2" id="KW-1185">Reference proteome</keyword>
<organism evidence="1 2">
    <name type="scientific">Corvus brachyrhynchos</name>
    <name type="common">American crow</name>
    <dbReference type="NCBI Taxonomy" id="85066"/>
    <lineage>
        <taxon>Eukaryota</taxon>
        <taxon>Metazoa</taxon>
        <taxon>Chordata</taxon>
        <taxon>Craniata</taxon>
        <taxon>Vertebrata</taxon>
        <taxon>Euteleostomi</taxon>
        <taxon>Archelosauria</taxon>
        <taxon>Archosauria</taxon>
        <taxon>Dinosauria</taxon>
        <taxon>Saurischia</taxon>
        <taxon>Theropoda</taxon>
        <taxon>Coelurosauria</taxon>
        <taxon>Aves</taxon>
        <taxon>Neognathae</taxon>
        <taxon>Neoaves</taxon>
        <taxon>Telluraves</taxon>
        <taxon>Australaves</taxon>
        <taxon>Passeriformes</taxon>
        <taxon>Corvoidea</taxon>
        <taxon>Corvidae</taxon>
        <taxon>Corvus</taxon>
    </lineage>
</organism>
<feature type="non-terminal residue" evidence="1">
    <location>
        <position position="1"/>
    </location>
</feature>
<dbReference type="GO" id="GO:0007508">
    <property type="term" value="P:larval heart development"/>
    <property type="evidence" value="ECO:0007669"/>
    <property type="project" value="TreeGrafter"/>
</dbReference>
<proteinExistence type="predicted"/>
<evidence type="ECO:0000313" key="1">
    <source>
        <dbReference type="EMBL" id="KFO62214.1"/>
    </source>
</evidence>
<reference evidence="1 2" key="1">
    <citation type="submission" date="2014-04" db="EMBL/GenBank/DDBJ databases">
        <title>Genome evolution of avian class.</title>
        <authorList>
            <person name="Zhang G."/>
            <person name="Li C."/>
        </authorList>
    </citation>
    <scope>NUCLEOTIDE SEQUENCE [LARGE SCALE GENOMIC DNA]</scope>
    <source>
        <strain evidence="1">BGI_N302</strain>
    </source>
</reference>
<dbReference type="STRING" id="85066.A0A091F0Y9"/>
<feature type="non-terminal residue" evidence="1">
    <location>
        <position position="113"/>
    </location>
</feature>